<dbReference type="SMART" id="SM00184">
    <property type="entry name" value="RING"/>
    <property type="match status" value="1"/>
</dbReference>
<dbReference type="PROSITE" id="PS50030">
    <property type="entry name" value="UBA"/>
    <property type="match status" value="1"/>
</dbReference>
<dbReference type="PANTHER" id="PTHR15600:SF42">
    <property type="entry name" value="SACSIN"/>
    <property type="match status" value="1"/>
</dbReference>
<gene>
    <name evidence="8" type="ORF">Ae201684_014574</name>
</gene>
<evidence type="ECO:0000256" key="4">
    <source>
        <dbReference type="PROSITE-ProRule" id="PRU00175"/>
    </source>
</evidence>
<dbReference type="VEuPathDB" id="FungiDB:AeMF1_003991"/>
<dbReference type="PROSITE" id="PS00518">
    <property type="entry name" value="ZF_RING_1"/>
    <property type="match status" value="1"/>
</dbReference>
<dbReference type="Proteomes" id="UP000481153">
    <property type="component" value="Unassembled WGS sequence"/>
</dbReference>
<feature type="coiled-coil region" evidence="5">
    <location>
        <begin position="4241"/>
        <end position="4268"/>
    </location>
</feature>
<keyword evidence="1" id="KW-0479">Metal-binding</keyword>
<dbReference type="InterPro" id="IPR001841">
    <property type="entry name" value="Znf_RING"/>
</dbReference>
<evidence type="ECO:0000256" key="1">
    <source>
        <dbReference type="ARBA" id="ARBA00022723"/>
    </source>
</evidence>
<evidence type="ECO:0000313" key="9">
    <source>
        <dbReference type="Proteomes" id="UP000481153"/>
    </source>
</evidence>
<dbReference type="InterPro" id="IPR009060">
    <property type="entry name" value="UBA-like_sf"/>
</dbReference>
<proteinExistence type="predicted"/>
<keyword evidence="3" id="KW-0862">Zinc</keyword>
<dbReference type="InterPro" id="IPR017907">
    <property type="entry name" value="Znf_RING_CS"/>
</dbReference>
<sequence>MEREVYFGDDFGQKIDLTVRIREILRNYPEGTSVLKEMVQNADDAGATEISFCLDMRNHAVDNLAYTKMTEFQGPSLMVHNNATFTEVDFQSIQRIGDSLKKDSSKEWKTGRFGIGFNSVYHLTDLPTFVSGNRIVLFDPQACHLPNINPSNPGKMIDFVSRKDLIDQFPNQFHPFKGFGCDLTSYFHGTTFRLPLRTEDQARQSKLSSRARHCEDIRLLLDNFAVESKIILLFLRHLTKISIFEWKPNESAPTCRFTTTANALHNPETRSQMRIQQGTYSPVGETWDYQLDIEASDLINQKTTTSRWLVCNQLGGGKCSAMANYPDHALLRLVPYGGVAASLDSLCEVSGRAFCFLPLPLETGLPIHINGYFELSSNRRDIWFGDGLSGEGLLRAQWNTLLLEDVIGPCYARAITTIRHKIPYLFPSQQPILIWINALVMSMLQDVQTQTCLYSVVNDSFVSPNKAIVLDHALPQRTILEELCKKDGIPIVQLNSVVQTLMLQAKAISTVFLPRTARLWYKSRETCHGKDSKSMIRLLEFCLGDLDTLNQTDCLGVKLIPLMDGTVGRFETTAEVDPSALAQLRGMGFTHSLCITALTKYGDPSVALNWMLTNPQVSAIPIYYLCRDRLELELLESVCPGQIINSMALGDTQSLFGSLKGLNVDVMSIDNLINLLPQIFPGSWKEQNRVQSWSDVLPFEWFQTLWKYIGYSPERFEPFQDTWPLIPTRNGGICLFQRKSKVLSGEFLSEPLLELLSKMGIDILAQHLFLREPHHEIWLYIQQPTPHGVLATLSPEMCVTLNFEDKNLLREYLLSDSCQDMDVHALQKLKSLAIFPGISGHVALLPTSCVAPDVDYRLLENEIRFILPNQLQASLLKRLQIGFLDKMTFYLTTLLPKIPQMSPEMQFLAIDSVLADVSLFLQSDIIQNLAIFPSMTGSLKRITELYDPEIDIFTDMVQPNSFPAHQSPSALAAMRLLGLQQTLTRQSICQLVLDLVSSESVDSSRAKELFSYVDSQAHLLLTPSSQVNPVKPKKRPFFLKSNGSSSQQSTERLAQEMQDIITLRDVLTTSSWIPITTAASNVKLPQSTLALAKDTRPPDLADICSASYHILDGRITSSLLRDLFEWDQPLSNTVLANQIQFMQRQSSYSDSFSSTARRIYAAMEPNQELNEIFEEQPWIWIGDKFWSTSQVAFKSYVHAYPYLTVISQELRMYEAFFRDMGVRQVFDREDYVNVLKQMHGENSCLTKERLVLAIQLAQAISDIPQTSDSLIFLPNADGVLHLSSSLTFNDAPWVMASPTTQFVHPQLSNAVAAKLGCTSFRSSMVLETSEYLQGVESFGQSEPLTRRLSAILEQYPEGTSILNEIIQNADDARATHFCVCYSRKSFKTSSLLSSQLGQWQGPALYCYNNSTFEEGDFANLARIGQGYKLGKLSTTGRFGLGFNSVYHLTDVPSVISGDSFVMFDPHANIVPNATITHPGIKINITNSTLAEHFPDQFAPYSLFGCDLKHRYQGTLFRFPLRNSNTAPNSDIKKSFFTDDQMLELLNLFRQSLRSTLLFLRNIQSIAVYIQDENSIEPSLLYEGSVRERPVHPLDEFTSKSAFYNQLSKQSHAKVTHHALTVNIEEASEEYLICHAIGCGKAKTMALDHQDLKLIPYASVAANLLEPVDGRAFSFLPLPVKIGLPIHVNGYFELSSNRRDIWHGDDMTGEGNKRSQWNIQLLVDVVVPAYAGLLQAAQNIIPNDLYLSLFPSAFPASPWDMVPRTLIQEIKDLPMILTNKNNFAPLSDIVIMNAPSQRMRDVEAILLANRLSYSQLPQGLTNLALELNVVLGSTSPITFRKLLAAGRLDISSLPPRLIATLIRICVDDECVEELNGLPLVVMINRTFSSIHVHPSLSERFYLCTDLERQLLESTVPNKVVDMEVCGDILSNVPGLVEQTNLIWFKLEEIKSIPIFPRYWHRMETVPWNQEVPVTGAWLRLLWTYLNEIVDNGGTYDVLNDWPIKPCKLPDQSYILARLKVPCIVNGLSSDLSSLSSFFLAIGVYFLDVSFLPHHQCPSWLLRDKHCIELNPKNLIDLLSNDSVATCTALERRNLACIICQQAFMDYDEHHRDIIKRLPLFEVHGEGYPVHLENESPFLAPDDFSINLLDSRYICPRTVEERQFFIGYGVPQMTQYQIYLDHVFPSLESYEPKMQLDILTDILISFHRHPLDFQNKLKTVLTVPTAKSPSLHRPISELYDPTKPELDVLLGPNSFPSKELCKAELLPVLIELGMRQNLTVHAMVESAMDIDELSQTQSLQAHEKSLHLLKMVNEHFDTLFNSTADCHLLSKLSSLQWIPVESQKLHPLLPWRQDQFVASSENVWPAQLSWYGSASKCILRGELLSKVLNEAFSWKISARVVARQLGALGERGQYEIEEEQNEIARQVKLLYKTLISASGDEWKQELQDSPWIWTGKSFTKISYVAKKATDKLEPLLYQVPPEDFVPHEMFREFSIKDAFNEEDYLLALNRLPQSQQLTSEEMDLCFKLLSLIERSGSNVSDIFLVDTNGILSPSSSLFADDMAWNQSQEIRRQKRFVHSRIPITQALHFGANSLHSSLANNSSSSVKMALPSFATVQPKLPCTASWRVLFFRTILDLAEKWRCSQVDFIIDHRHHPREKVCRPSFQSLQEESILIHFHEHILTAEQMYGSLQALFSALFFSNCVQILAGDAFYLLDPCGLHLDSVGAVCYSVNSNEFQSYSDQILPFCCLPLAPSNPGANFKGTILRCPIRKYPNEHFPDWPILTENFFADLQDSFSKYASSSVLFTQYLSRTSLWSIGCGSEYARDSIIDVHLQDAPNNLAERRKLLQDAEWKKKPTFQFTSLFRRAPKETTAVNYCDVKIETNNAVAVEKWLVCSNLAMGRTLELAKTMQNVVPHASVACLVKKNDDVAPPVDGQLFSTLPADIWTGLPVHINGGFLLLSDLDLPMKGIGASRPHVDSREIWNQILLEDAVIEAYVQLLLTVKHFELPVQMTKYLYACWPRLKESRHTFGSLVQHLIYPKLQSHSLFSCGDLSLRKIQEGFFIDQSMHAQVAAFCELHFPMFRLPKHVVDGCLTFLKPQTLHPRIFRDFLKRVHISTIQRSLCIPFLQYCMSDLTSNTFGDLSGLPLLPLSDGSVGVVPYGHHIFMEKYIVATIDQQLLLPRMASRFLSLDFTHSMSKSLQDPKFVAALGAQMFSVQFLSEALDNQLPKSWKHQNIIRWDEEVIDGLWMVRFWKEVLPSQVSMFHSWPLLPLYSSKELMSCRHIDRIICLWKCVPLAHELQTLLQQAYRAENDRLVALERESRIIEGRAKQQLEFYLEDNFDNEEKINDDNELAEDTCPENINVDIGPSIVENNKSANDTMFHVLVKIQAPLLELAYFSHAEVMIFSVEDTHIGILGCLDKCLDRLDWHLLSSNEKNDMVQFFSRRGSMYGGYNRNQIDQIRKLPIFPTITDAFVSLSESTYYILGDDIASFPSFLSDSAKSSFIRVDAPILVSFYKELNVEVLSEAQLLMQFVIPQFQSATGSAERHEILDMIKRKWSSVHDKVELISFLKQTPLFPCARGGYICASMFMDPRNSLLRAIFAESPEYFPQPPYSSDDWLDILTSIGMPTDVSMETFLLCATHVSKFSSPLSPNNEEVVMLLHEYFISHVEQFEKSRVFVQQLKAIAFVPATQFNLTERQTTLVRYSDGAVPADQLLVCLAKPIIQSYAVPPRILWSRFDLISPPTVTDVMEHIVKIARHSNLVENWTFSFSITDMFLDIFDFLHSHWRELNENTVTLLRDVPLIPVGASLVKANRLYFRLKDNLAPFLFEVPRVFGAYDELFRRLGTKDAPHSLDYVNLLRELQTECPSLNLNEMRGVVKVLELLETSDPNLAIPTTDNKLSSLDTCVYNDAPWIMQEIDTHRVVVAHPSLSGSLCLRLQIPKLSTVVREVLAPTFVDEICLDATKLTQILQSQVFINGLQQIIECQSPGETTDVSLWSKFTIRCVRDIPTRFFLSNGIDITRSGTQSRLFYVDSEAKVLFVAPRDSISLVHAVVLGVQHKMRGLIKDSLPVLALLEAHSVSDTLLLLRLEPERNTENSRGQPGQLVNEYDKSLLELKPLRSFLSEEIVAIEKLNDFIYATVRQEQIQHPFGTKQVEVCVDVDTNSTLWLPSTQVFSFQSLRHASNSQTSLPSSHLVQEASVVEISSPTTESMPTVSQHTIVDAVNDLLRRVNMNLSEPYESLVNEVVQLRQRLARAEEGYAAMTTRVDVVQKEKKELIEGFVCSICLEKDVNRVLIPCGHIFCNTCIEQLPRKKCPVCRQDFTISSAFHKPI</sequence>
<dbReference type="SUPFAM" id="SSF55874">
    <property type="entry name" value="ATPase domain of HSP90 chaperone/DNA topoisomerase II/histidine kinase"/>
    <property type="match status" value="2"/>
</dbReference>
<feature type="domain" description="UBA" evidence="6">
    <location>
        <begin position="575"/>
        <end position="614"/>
    </location>
</feature>
<accession>A0A6G0WJ92</accession>
<reference evidence="8 9" key="1">
    <citation type="submission" date="2019-07" db="EMBL/GenBank/DDBJ databases">
        <title>Genomics analysis of Aphanomyces spp. identifies a new class of oomycete effector associated with host adaptation.</title>
        <authorList>
            <person name="Gaulin E."/>
        </authorList>
    </citation>
    <scope>NUCLEOTIDE SEQUENCE [LARGE SCALE GENOMIC DNA]</scope>
    <source>
        <strain evidence="8 9">ATCC 201684</strain>
    </source>
</reference>
<keyword evidence="2 4" id="KW-0863">Zinc-finger</keyword>
<evidence type="ECO:0000256" key="2">
    <source>
        <dbReference type="ARBA" id="ARBA00022771"/>
    </source>
</evidence>
<dbReference type="InterPro" id="IPR052972">
    <property type="entry name" value="Sacsin_chaperone_reg"/>
</dbReference>
<dbReference type="Gene3D" id="3.30.565.10">
    <property type="entry name" value="Histidine kinase-like ATPase, C-terminal domain"/>
    <property type="match status" value="1"/>
</dbReference>
<dbReference type="Pfam" id="PF25794">
    <property type="entry name" value="SACS"/>
    <property type="match status" value="2"/>
</dbReference>
<keyword evidence="9" id="KW-1185">Reference proteome</keyword>
<dbReference type="Gene3D" id="1.10.8.10">
    <property type="entry name" value="DNA helicase RuvA subunit, C-terminal domain"/>
    <property type="match status" value="1"/>
</dbReference>
<dbReference type="InterPro" id="IPR013083">
    <property type="entry name" value="Znf_RING/FYVE/PHD"/>
</dbReference>
<dbReference type="GO" id="GO:0008270">
    <property type="term" value="F:zinc ion binding"/>
    <property type="evidence" value="ECO:0007669"/>
    <property type="project" value="UniProtKB-KW"/>
</dbReference>
<evidence type="ECO:0000259" key="7">
    <source>
        <dbReference type="PROSITE" id="PS50089"/>
    </source>
</evidence>
<organism evidence="8 9">
    <name type="scientific">Aphanomyces euteiches</name>
    <dbReference type="NCBI Taxonomy" id="100861"/>
    <lineage>
        <taxon>Eukaryota</taxon>
        <taxon>Sar</taxon>
        <taxon>Stramenopiles</taxon>
        <taxon>Oomycota</taxon>
        <taxon>Saprolegniomycetes</taxon>
        <taxon>Saprolegniales</taxon>
        <taxon>Verrucalvaceae</taxon>
        <taxon>Aphanomyces</taxon>
    </lineage>
</organism>
<keyword evidence="5" id="KW-0175">Coiled coil</keyword>
<dbReference type="SUPFAM" id="SSF46934">
    <property type="entry name" value="UBA-like"/>
    <property type="match status" value="1"/>
</dbReference>
<dbReference type="Pfam" id="PF13920">
    <property type="entry name" value="zf-C3HC4_3"/>
    <property type="match status" value="1"/>
</dbReference>
<dbReference type="InterPro" id="IPR036890">
    <property type="entry name" value="HATPase_C_sf"/>
</dbReference>
<dbReference type="SMART" id="SM00165">
    <property type="entry name" value="UBA"/>
    <property type="match status" value="1"/>
</dbReference>
<dbReference type="CDD" id="cd16449">
    <property type="entry name" value="RING-HC"/>
    <property type="match status" value="1"/>
</dbReference>
<evidence type="ECO:0000256" key="3">
    <source>
        <dbReference type="ARBA" id="ARBA00022833"/>
    </source>
</evidence>
<dbReference type="NCBIfam" id="NF047352">
    <property type="entry name" value="P_loop_sacsin"/>
    <property type="match status" value="2"/>
</dbReference>
<dbReference type="GO" id="GO:0030544">
    <property type="term" value="F:Hsp70 protein binding"/>
    <property type="evidence" value="ECO:0007669"/>
    <property type="project" value="TreeGrafter"/>
</dbReference>
<dbReference type="EMBL" id="VJMJ01000198">
    <property type="protein sequence ID" value="KAF0727313.1"/>
    <property type="molecule type" value="Genomic_DNA"/>
</dbReference>
<name>A0A6G0WJ92_9STRA</name>
<dbReference type="VEuPathDB" id="FungiDB:AeMF1_003990"/>
<evidence type="ECO:0000256" key="5">
    <source>
        <dbReference type="SAM" id="Coils"/>
    </source>
</evidence>
<protein>
    <recommendedName>
        <fullName evidence="10">UBA domain-containing protein</fullName>
    </recommendedName>
</protein>
<dbReference type="SUPFAM" id="SSF57850">
    <property type="entry name" value="RING/U-box"/>
    <property type="match status" value="1"/>
</dbReference>
<dbReference type="VEuPathDB" id="FungiDB:AeMF1_003992"/>
<dbReference type="InterPro" id="IPR015940">
    <property type="entry name" value="UBA"/>
</dbReference>
<evidence type="ECO:0000259" key="6">
    <source>
        <dbReference type="PROSITE" id="PS50030"/>
    </source>
</evidence>
<feature type="domain" description="RING-type" evidence="7">
    <location>
        <begin position="4285"/>
        <end position="4321"/>
    </location>
</feature>
<dbReference type="PROSITE" id="PS50089">
    <property type="entry name" value="ZF_RING_2"/>
    <property type="match status" value="1"/>
</dbReference>
<dbReference type="Gene3D" id="3.30.40.10">
    <property type="entry name" value="Zinc/RING finger domain, C3HC4 (zinc finger)"/>
    <property type="match status" value="1"/>
</dbReference>
<dbReference type="InterPro" id="IPR058210">
    <property type="entry name" value="SACS/Nov_dom"/>
</dbReference>
<evidence type="ECO:0000313" key="8">
    <source>
        <dbReference type="EMBL" id="KAF0727313.1"/>
    </source>
</evidence>
<dbReference type="PANTHER" id="PTHR15600">
    <property type="entry name" value="SACSIN"/>
    <property type="match status" value="1"/>
</dbReference>
<evidence type="ECO:0008006" key="10">
    <source>
        <dbReference type="Google" id="ProtNLM"/>
    </source>
</evidence>
<comment type="caution">
    <text evidence="8">The sequence shown here is derived from an EMBL/GenBank/DDBJ whole genome shotgun (WGS) entry which is preliminary data.</text>
</comment>